<dbReference type="EMBL" id="JBEPTQ010000002">
    <property type="protein sequence ID" value="MET4724573.1"/>
    <property type="molecule type" value="Genomic_DNA"/>
</dbReference>
<keyword evidence="3" id="KW-1185">Reference proteome</keyword>
<feature type="transmembrane region" description="Helical" evidence="1">
    <location>
        <begin position="27"/>
        <end position="46"/>
    </location>
</feature>
<keyword evidence="1" id="KW-0472">Membrane</keyword>
<reference evidence="2 3" key="1">
    <citation type="submission" date="2024-06" db="EMBL/GenBank/DDBJ databases">
        <title>Genomic Encyclopedia of Type Strains, Phase V (KMG-V): Genome sequencing to study the core and pangenomes of soil and plant-associated prokaryotes.</title>
        <authorList>
            <person name="Whitman W."/>
        </authorList>
    </citation>
    <scope>NUCLEOTIDE SEQUENCE [LARGE SCALE GENOMIC DNA]</scope>
    <source>
        <strain evidence="2 3">USDA 160</strain>
    </source>
</reference>
<organism evidence="2 3">
    <name type="scientific">Bradyrhizobium japonicum</name>
    <dbReference type="NCBI Taxonomy" id="375"/>
    <lineage>
        <taxon>Bacteria</taxon>
        <taxon>Pseudomonadati</taxon>
        <taxon>Pseudomonadota</taxon>
        <taxon>Alphaproteobacteria</taxon>
        <taxon>Hyphomicrobiales</taxon>
        <taxon>Nitrobacteraceae</taxon>
        <taxon>Bradyrhizobium</taxon>
    </lineage>
</organism>
<evidence type="ECO:0000313" key="2">
    <source>
        <dbReference type="EMBL" id="MET4724573.1"/>
    </source>
</evidence>
<dbReference type="Proteomes" id="UP001549291">
    <property type="component" value="Unassembled WGS sequence"/>
</dbReference>
<comment type="caution">
    <text evidence="2">The sequence shown here is derived from an EMBL/GenBank/DDBJ whole genome shotgun (WGS) entry which is preliminary data.</text>
</comment>
<proteinExistence type="predicted"/>
<gene>
    <name evidence="2" type="ORF">ABIF63_008679</name>
</gene>
<evidence type="ECO:0000256" key="1">
    <source>
        <dbReference type="SAM" id="Phobius"/>
    </source>
</evidence>
<evidence type="ECO:0000313" key="3">
    <source>
        <dbReference type="Proteomes" id="UP001549291"/>
    </source>
</evidence>
<keyword evidence="1" id="KW-0812">Transmembrane</keyword>
<keyword evidence="1" id="KW-1133">Transmembrane helix</keyword>
<accession>A0ABV2S5Z4</accession>
<name>A0ABV2S5Z4_BRAJP</name>
<sequence>MIRYTGQFYSLFLLAKVLRVENLTANYMLIGATIITVPLYVVFVSLSDKISRRKAYVAVARVCVAAPQLFRRPRSTSVEMRRRTKSRQ</sequence>
<protein>
    <submittedName>
        <fullName evidence="2">Inner membrane protein involved in colicin E2 resistance</fullName>
    </submittedName>
</protein>